<organism evidence="1 2">
    <name type="scientific">Arctium lappa</name>
    <name type="common">Greater burdock</name>
    <name type="synonym">Lappa major</name>
    <dbReference type="NCBI Taxonomy" id="4217"/>
    <lineage>
        <taxon>Eukaryota</taxon>
        <taxon>Viridiplantae</taxon>
        <taxon>Streptophyta</taxon>
        <taxon>Embryophyta</taxon>
        <taxon>Tracheophyta</taxon>
        <taxon>Spermatophyta</taxon>
        <taxon>Magnoliopsida</taxon>
        <taxon>eudicotyledons</taxon>
        <taxon>Gunneridae</taxon>
        <taxon>Pentapetalae</taxon>
        <taxon>asterids</taxon>
        <taxon>campanulids</taxon>
        <taxon>Asterales</taxon>
        <taxon>Asteraceae</taxon>
        <taxon>Carduoideae</taxon>
        <taxon>Cardueae</taxon>
        <taxon>Arctiinae</taxon>
        <taxon>Arctium</taxon>
    </lineage>
</organism>
<evidence type="ECO:0000313" key="2">
    <source>
        <dbReference type="Proteomes" id="UP001055879"/>
    </source>
</evidence>
<protein>
    <submittedName>
        <fullName evidence="1">Uncharacterized protein</fullName>
    </submittedName>
</protein>
<dbReference type="EMBL" id="CM042049">
    <property type="protein sequence ID" value="KAI3748617.1"/>
    <property type="molecule type" value="Genomic_DNA"/>
</dbReference>
<reference evidence="1 2" key="2">
    <citation type="journal article" date="2022" name="Mol. Ecol. Resour.">
        <title>The genomes of chicory, endive, great burdock and yacon provide insights into Asteraceae paleo-polyploidization history and plant inulin production.</title>
        <authorList>
            <person name="Fan W."/>
            <person name="Wang S."/>
            <person name="Wang H."/>
            <person name="Wang A."/>
            <person name="Jiang F."/>
            <person name="Liu H."/>
            <person name="Zhao H."/>
            <person name="Xu D."/>
            <person name="Zhang Y."/>
        </authorList>
    </citation>
    <scope>NUCLEOTIDE SEQUENCE [LARGE SCALE GENOMIC DNA]</scope>
    <source>
        <strain evidence="2">cv. Niubang</strain>
    </source>
</reference>
<gene>
    <name evidence="1" type="ORF">L6452_11828</name>
</gene>
<reference evidence="2" key="1">
    <citation type="journal article" date="2022" name="Mol. Ecol. Resour.">
        <title>The genomes of chicory, endive, great burdock and yacon provide insights into Asteraceae palaeo-polyploidization history and plant inulin production.</title>
        <authorList>
            <person name="Fan W."/>
            <person name="Wang S."/>
            <person name="Wang H."/>
            <person name="Wang A."/>
            <person name="Jiang F."/>
            <person name="Liu H."/>
            <person name="Zhao H."/>
            <person name="Xu D."/>
            <person name="Zhang Y."/>
        </authorList>
    </citation>
    <scope>NUCLEOTIDE SEQUENCE [LARGE SCALE GENOMIC DNA]</scope>
    <source>
        <strain evidence="2">cv. Niubang</strain>
    </source>
</reference>
<sequence>MRSVSSVLFPSLTTKFPVSKSCATGLIYLTNAEVVDDQITESPQQESCRNPSLVTLRMPDVLDNGNSLFTTQTTLIVDVFLNHIPK</sequence>
<evidence type="ECO:0000313" key="1">
    <source>
        <dbReference type="EMBL" id="KAI3748617.1"/>
    </source>
</evidence>
<keyword evidence="2" id="KW-1185">Reference proteome</keyword>
<name>A0ACB9DQQ9_ARCLA</name>
<proteinExistence type="predicted"/>
<comment type="caution">
    <text evidence="1">The sequence shown here is derived from an EMBL/GenBank/DDBJ whole genome shotgun (WGS) entry which is preliminary data.</text>
</comment>
<dbReference type="Proteomes" id="UP001055879">
    <property type="component" value="Linkage Group LG03"/>
</dbReference>
<accession>A0ACB9DQQ9</accession>